<keyword evidence="7" id="KW-1185">Reference proteome</keyword>
<evidence type="ECO:0000256" key="2">
    <source>
        <dbReference type="ARBA" id="ARBA00022801"/>
    </source>
</evidence>
<dbReference type="EMBL" id="CP018632">
    <property type="protein sequence ID" value="ASJ73763.1"/>
    <property type="molecule type" value="Genomic_DNA"/>
</dbReference>
<dbReference type="Proteomes" id="UP000250079">
    <property type="component" value="Chromosome"/>
</dbReference>
<keyword evidence="2 6" id="KW-0378">Hydrolase</keyword>
<dbReference type="InterPro" id="IPR050884">
    <property type="entry name" value="CNP_phosphodiesterase-III"/>
</dbReference>
<dbReference type="GO" id="GO:0004115">
    <property type="term" value="F:3',5'-cyclic-AMP phosphodiesterase activity"/>
    <property type="evidence" value="ECO:0007669"/>
    <property type="project" value="UniProtKB-EC"/>
</dbReference>
<protein>
    <submittedName>
        <fullName evidence="6">3',5'-cyclic adenosine monophosphate phosphodiesterase CpdA</fullName>
        <ecNumber evidence="6">3.1.4.53</ecNumber>
    </submittedName>
</protein>
<dbReference type="GO" id="GO:0046872">
    <property type="term" value="F:metal ion binding"/>
    <property type="evidence" value="ECO:0007669"/>
    <property type="project" value="UniProtKB-KW"/>
</dbReference>
<evidence type="ECO:0000256" key="3">
    <source>
        <dbReference type="ARBA" id="ARBA00023004"/>
    </source>
</evidence>
<gene>
    <name evidence="6" type="primary">cpdA_1</name>
    <name evidence="6" type="ORF">IMCC3135_18420</name>
</gene>
<accession>A0A2Z2NQZ5</accession>
<evidence type="ECO:0000256" key="1">
    <source>
        <dbReference type="ARBA" id="ARBA00022723"/>
    </source>
</evidence>
<feature type="domain" description="Calcineurin-like phosphoesterase" evidence="5">
    <location>
        <begin position="1"/>
        <end position="198"/>
    </location>
</feature>
<dbReference type="EC" id="3.1.4.53" evidence="6"/>
<dbReference type="SUPFAM" id="SSF56300">
    <property type="entry name" value="Metallo-dependent phosphatases"/>
    <property type="match status" value="1"/>
</dbReference>
<reference evidence="6 7" key="1">
    <citation type="submission" date="2016-12" db="EMBL/GenBank/DDBJ databases">
        <authorList>
            <person name="Song W.-J."/>
            <person name="Kurnit D.M."/>
        </authorList>
    </citation>
    <scope>NUCLEOTIDE SEQUENCE [LARGE SCALE GENOMIC DNA]</scope>
    <source>
        <strain evidence="6 7">IMCC3135</strain>
    </source>
</reference>
<evidence type="ECO:0000259" key="5">
    <source>
        <dbReference type="Pfam" id="PF00149"/>
    </source>
</evidence>
<dbReference type="OrthoDB" id="9784378at2"/>
<evidence type="ECO:0000256" key="4">
    <source>
        <dbReference type="ARBA" id="ARBA00025742"/>
    </source>
</evidence>
<dbReference type="KEGG" id="gai:IMCC3135_18420"/>
<dbReference type="AlphaFoldDB" id="A0A2Z2NQZ5"/>
<name>A0A2Z2NQZ5_9GAMM</name>
<evidence type="ECO:0000313" key="6">
    <source>
        <dbReference type="EMBL" id="ASJ73763.1"/>
    </source>
</evidence>
<dbReference type="PANTHER" id="PTHR42988">
    <property type="entry name" value="PHOSPHOHYDROLASE"/>
    <property type="match status" value="1"/>
</dbReference>
<dbReference type="RefSeq" id="WP_088918899.1">
    <property type="nucleotide sequence ID" value="NZ_CP018632.1"/>
</dbReference>
<proteinExistence type="inferred from homology"/>
<sequence>MKVVHLSDLHIGPGIVMGSNPVEHLRCVLTHVTKFHDDACRYVITGDLVDQGDEQSYRLLRALLEEFGLTGERAPRLLIGNHDARPQFLSVFPETPCDQNGFVQSVDETPLGWFVYLDTHQPGTDAGHYCTQRFEWLQGVLDRATAEKQPVWLFMHHNPVPVHVTSSDSIGLVQTAQFKQLIARYASTLRHIFFGHCHFTLSGTVQGVPLAAPRSIHESLWPYLEGEQARFATGPLERNYNVCFIEPDTTIIHTVDYEKYDRIRLL</sequence>
<dbReference type="InterPro" id="IPR029052">
    <property type="entry name" value="Metallo-depent_PP-like"/>
</dbReference>
<organism evidence="6 7">
    <name type="scientific">Granulosicoccus antarcticus IMCC3135</name>
    <dbReference type="NCBI Taxonomy" id="1192854"/>
    <lineage>
        <taxon>Bacteria</taxon>
        <taxon>Pseudomonadati</taxon>
        <taxon>Pseudomonadota</taxon>
        <taxon>Gammaproteobacteria</taxon>
        <taxon>Chromatiales</taxon>
        <taxon>Granulosicoccaceae</taxon>
        <taxon>Granulosicoccus</taxon>
    </lineage>
</organism>
<dbReference type="PANTHER" id="PTHR42988:SF2">
    <property type="entry name" value="CYCLIC NUCLEOTIDE PHOSPHODIESTERASE CBUA0032-RELATED"/>
    <property type="match status" value="1"/>
</dbReference>
<dbReference type="Gene3D" id="3.60.21.10">
    <property type="match status" value="1"/>
</dbReference>
<keyword evidence="3" id="KW-0408">Iron</keyword>
<comment type="similarity">
    <text evidence="4">Belongs to the cyclic nucleotide phosphodiesterase class-III family.</text>
</comment>
<evidence type="ECO:0000313" key="7">
    <source>
        <dbReference type="Proteomes" id="UP000250079"/>
    </source>
</evidence>
<keyword evidence="1" id="KW-0479">Metal-binding</keyword>
<dbReference type="Pfam" id="PF00149">
    <property type="entry name" value="Metallophos"/>
    <property type="match status" value="1"/>
</dbReference>
<dbReference type="InterPro" id="IPR004843">
    <property type="entry name" value="Calcineurin-like_PHP"/>
</dbReference>